<dbReference type="SMART" id="SM00355">
    <property type="entry name" value="ZnF_C2H2"/>
    <property type="match status" value="2"/>
</dbReference>
<evidence type="ECO:0000256" key="4">
    <source>
        <dbReference type="ARBA" id="ARBA00022771"/>
    </source>
</evidence>
<keyword evidence="3" id="KW-0677">Repeat</keyword>
<evidence type="ECO:0000256" key="10">
    <source>
        <dbReference type="SAM" id="MobiDB-lite"/>
    </source>
</evidence>
<reference evidence="12 13" key="1">
    <citation type="submission" date="2024-04" db="EMBL/GenBank/DDBJ databases">
        <authorList>
            <person name="Fracassetti M."/>
        </authorList>
    </citation>
    <scope>NUCLEOTIDE SEQUENCE [LARGE SCALE GENOMIC DNA]</scope>
</reference>
<dbReference type="EMBL" id="OZ034820">
    <property type="protein sequence ID" value="CAL1400577.1"/>
    <property type="molecule type" value="Genomic_DNA"/>
</dbReference>
<dbReference type="AlphaFoldDB" id="A0AAV2FRC7"/>
<evidence type="ECO:0000259" key="11">
    <source>
        <dbReference type="PROSITE" id="PS50157"/>
    </source>
</evidence>
<keyword evidence="6" id="KW-0805">Transcription regulation</keyword>
<evidence type="ECO:0000256" key="7">
    <source>
        <dbReference type="ARBA" id="ARBA00023163"/>
    </source>
</evidence>
<dbReference type="PANTHER" id="PTHR26374:SF379">
    <property type="entry name" value="ZINC FINGER PROTEIN ZAT12"/>
    <property type="match status" value="1"/>
</dbReference>
<dbReference type="GO" id="GO:0008270">
    <property type="term" value="F:zinc ion binding"/>
    <property type="evidence" value="ECO:0007669"/>
    <property type="project" value="UniProtKB-KW"/>
</dbReference>
<dbReference type="Proteomes" id="UP001497516">
    <property type="component" value="Chromosome 7"/>
</dbReference>
<accession>A0AAV2FRC7</accession>
<feature type="domain" description="C2H2-type" evidence="11">
    <location>
        <begin position="48"/>
        <end position="75"/>
    </location>
</feature>
<evidence type="ECO:0000256" key="6">
    <source>
        <dbReference type="ARBA" id="ARBA00023015"/>
    </source>
</evidence>
<evidence type="ECO:0000256" key="2">
    <source>
        <dbReference type="ARBA" id="ARBA00022723"/>
    </source>
</evidence>
<feature type="region of interest" description="Disordered" evidence="10">
    <location>
        <begin position="64"/>
        <end position="93"/>
    </location>
</feature>
<comment type="subcellular location">
    <subcellularLocation>
        <location evidence="1">Nucleus</location>
    </subcellularLocation>
</comment>
<keyword evidence="7" id="KW-0804">Transcription</keyword>
<dbReference type="Gene3D" id="3.30.160.60">
    <property type="entry name" value="Classic Zinc Finger"/>
    <property type="match status" value="1"/>
</dbReference>
<dbReference type="InterPro" id="IPR013087">
    <property type="entry name" value="Znf_C2H2_type"/>
</dbReference>
<evidence type="ECO:0000256" key="5">
    <source>
        <dbReference type="ARBA" id="ARBA00022833"/>
    </source>
</evidence>
<protein>
    <recommendedName>
        <fullName evidence="11">C2H2-type domain-containing protein</fullName>
    </recommendedName>
</protein>
<keyword evidence="4 9" id="KW-0863">Zinc-finger</keyword>
<evidence type="ECO:0000256" key="8">
    <source>
        <dbReference type="ARBA" id="ARBA00023242"/>
    </source>
</evidence>
<dbReference type="GO" id="GO:0010200">
    <property type="term" value="P:response to chitin"/>
    <property type="evidence" value="ECO:0007669"/>
    <property type="project" value="TreeGrafter"/>
</dbReference>
<dbReference type="SUPFAM" id="SSF57667">
    <property type="entry name" value="beta-beta-alpha zinc fingers"/>
    <property type="match status" value="1"/>
</dbReference>
<sequence length="184" mass="19645">MTMKRFPAAAELDDMANCLILLSKIAATENDAVLHQSTATAAGDGRLFECKTCEKKFPSFQALGGHRASHNKPKLQQQAHNNHPLDSPPPAAKPNINKTHECAICGLEFAMGQALGGHMRRHRAALSLLPAVAIMKKSSSSPTAAAKSTGHGGKRVMCLDLDLNLTPVENYDLKLQLGSALQIA</sequence>
<organism evidence="12 13">
    <name type="scientific">Linum trigynum</name>
    <dbReference type="NCBI Taxonomy" id="586398"/>
    <lineage>
        <taxon>Eukaryota</taxon>
        <taxon>Viridiplantae</taxon>
        <taxon>Streptophyta</taxon>
        <taxon>Embryophyta</taxon>
        <taxon>Tracheophyta</taxon>
        <taxon>Spermatophyta</taxon>
        <taxon>Magnoliopsida</taxon>
        <taxon>eudicotyledons</taxon>
        <taxon>Gunneridae</taxon>
        <taxon>Pentapetalae</taxon>
        <taxon>rosids</taxon>
        <taxon>fabids</taxon>
        <taxon>Malpighiales</taxon>
        <taxon>Linaceae</taxon>
        <taxon>Linum</taxon>
    </lineage>
</organism>
<dbReference type="GO" id="GO:0006950">
    <property type="term" value="P:response to stress"/>
    <property type="evidence" value="ECO:0007669"/>
    <property type="project" value="TreeGrafter"/>
</dbReference>
<dbReference type="PANTHER" id="PTHR26374">
    <property type="entry name" value="ZINC FINGER PROTEIN ZAT5"/>
    <property type="match status" value="1"/>
</dbReference>
<name>A0AAV2FRC7_9ROSI</name>
<keyword evidence="5" id="KW-0862">Zinc</keyword>
<dbReference type="GO" id="GO:0005634">
    <property type="term" value="C:nucleus"/>
    <property type="evidence" value="ECO:0007669"/>
    <property type="project" value="UniProtKB-SubCell"/>
</dbReference>
<dbReference type="Pfam" id="PF13912">
    <property type="entry name" value="zf-C2H2_6"/>
    <property type="match status" value="2"/>
</dbReference>
<evidence type="ECO:0000256" key="1">
    <source>
        <dbReference type="ARBA" id="ARBA00004123"/>
    </source>
</evidence>
<keyword evidence="2" id="KW-0479">Metal-binding</keyword>
<dbReference type="PROSITE" id="PS50157">
    <property type="entry name" value="ZINC_FINGER_C2H2_2"/>
    <property type="match status" value="2"/>
</dbReference>
<evidence type="ECO:0000313" key="13">
    <source>
        <dbReference type="Proteomes" id="UP001497516"/>
    </source>
</evidence>
<evidence type="ECO:0000256" key="9">
    <source>
        <dbReference type="PROSITE-ProRule" id="PRU00042"/>
    </source>
</evidence>
<feature type="domain" description="C2H2-type" evidence="11">
    <location>
        <begin position="100"/>
        <end position="122"/>
    </location>
</feature>
<proteinExistence type="predicted"/>
<dbReference type="InterPro" id="IPR036236">
    <property type="entry name" value="Znf_C2H2_sf"/>
</dbReference>
<gene>
    <name evidence="12" type="ORF">LTRI10_LOCUS40693</name>
</gene>
<evidence type="ECO:0000256" key="3">
    <source>
        <dbReference type="ARBA" id="ARBA00022737"/>
    </source>
</evidence>
<keyword evidence="13" id="KW-1185">Reference proteome</keyword>
<keyword evidence="8" id="KW-0539">Nucleus</keyword>
<evidence type="ECO:0000313" key="12">
    <source>
        <dbReference type="EMBL" id="CAL1400577.1"/>
    </source>
</evidence>
<dbReference type="PROSITE" id="PS00028">
    <property type="entry name" value="ZINC_FINGER_C2H2_1"/>
    <property type="match status" value="2"/>
</dbReference>